<evidence type="ECO:0000259" key="2">
    <source>
        <dbReference type="Pfam" id="PF07238"/>
    </source>
</evidence>
<sequence length="364" mass="41426">MRILIQTTFQWKETDPVSMVIAGLIFAGFIVFLFIANAASRNSTGRPSSGGNRRFSRRSFYVRAKSLGLNHVQIKTLQNLIKRFQPVNPNNILYNSSQLDSLLRRGIQSIDGLSASDQQKENQKLQLYRIKQSIERNSSRKTLYSNTKQLTAGIQLVLTPEHGGRFQSKLLTNLKGSLAASVPLDAEGHQIRWKRWTKLNVFFWRSNGQGYFFTTKISGYGKVRSADALLLNHTSSITQAQQRKYRRRSIERPAYFFPVRIMTEGIGKDAKKRAYVEGNRGTLATMLDISSGGCSIRTSRPLSKGDLIKVDFETDQRSKISFYGKVMHTRKARPFGGVMHIMFTRISKRNLNNINAYIYNYSTS</sequence>
<accession>A0A1Y1RXA4</accession>
<dbReference type="Proteomes" id="UP000192343">
    <property type="component" value="Unassembled WGS sequence"/>
</dbReference>
<gene>
    <name evidence="3" type="ORF">B4O97_12985</name>
</gene>
<feature type="domain" description="PilZ" evidence="2">
    <location>
        <begin position="271"/>
        <end position="359"/>
    </location>
</feature>
<evidence type="ECO:0000313" key="3">
    <source>
        <dbReference type="EMBL" id="ORC34222.1"/>
    </source>
</evidence>
<dbReference type="EMBL" id="MWQY01000014">
    <property type="protein sequence ID" value="ORC34222.1"/>
    <property type="molecule type" value="Genomic_DNA"/>
</dbReference>
<organism evidence="3 4">
    <name type="scientific">Marispirochaeta aestuarii</name>
    <dbReference type="NCBI Taxonomy" id="1963862"/>
    <lineage>
        <taxon>Bacteria</taxon>
        <taxon>Pseudomonadati</taxon>
        <taxon>Spirochaetota</taxon>
        <taxon>Spirochaetia</taxon>
        <taxon>Spirochaetales</taxon>
        <taxon>Spirochaetaceae</taxon>
        <taxon>Marispirochaeta</taxon>
    </lineage>
</organism>
<keyword evidence="4" id="KW-1185">Reference proteome</keyword>
<proteinExistence type="predicted"/>
<evidence type="ECO:0000256" key="1">
    <source>
        <dbReference type="SAM" id="Phobius"/>
    </source>
</evidence>
<keyword evidence="1" id="KW-1133">Transmembrane helix</keyword>
<dbReference type="AlphaFoldDB" id="A0A1Y1RXA4"/>
<reference evidence="3 4" key="1">
    <citation type="submission" date="2017-03" db="EMBL/GenBank/DDBJ databases">
        <title>Draft Genome sequence of Marispirochaeta sp. strain JC444.</title>
        <authorList>
            <person name="Shivani Y."/>
            <person name="Subhash Y."/>
            <person name="Sasikala C."/>
            <person name="Ramana C."/>
        </authorList>
    </citation>
    <scope>NUCLEOTIDE SEQUENCE [LARGE SCALE GENOMIC DNA]</scope>
    <source>
        <strain evidence="3 4">JC444</strain>
    </source>
</reference>
<dbReference type="RefSeq" id="WP_083051436.1">
    <property type="nucleotide sequence ID" value="NZ_MWQY01000014.1"/>
</dbReference>
<keyword evidence="1" id="KW-0812">Transmembrane</keyword>
<comment type="caution">
    <text evidence="3">The sequence shown here is derived from an EMBL/GenBank/DDBJ whole genome shotgun (WGS) entry which is preliminary data.</text>
</comment>
<name>A0A1Y1RXA4_9SPIO</name>
<dbReference type="STRING" id="1963862.B4O97_12985"/>
<dbReference type="OrthoDB" id="356259at2"/>
<keyword evidence="1" id="KW-0472">Membrane</keyword>
<dbReference type="SUPFAM" id="SSF141371">
    <property type="entry name" value="PilZ domain-like"/>
    <property type="match status" value="1"/>
</dbReference>
<dbReference type="InterPro" id="IPR009875">
    <property type="entry name" value="PilZ_domain"/>
</dbReference>
<dbReference type="Gene3D" id="2.40.10.220">
    <property type="entry name" value="predicted glycosyltransferase like domains"/>
    <property type="match status" value="1"/>
</dbReference>
<protein>
    <recommendedName>
        <fullName evidence="2">PilZ domain-containing protein</fullName>
    </recommendedName>
</protein>
<dbReference type="Pfam" id="PF07238">
    <property type="entry name" value="PilZ"/>
    <property type="match status" value="1"/>
</dbReference>
<dbReference type="GO" id="GO:0035438">
    <property type="term" value="F:cyclic-di-GMP binding"/>
    <property type="evidence" value="ECO:0007669"/>
    <property type="project" value="InterPro"/>
</dbReference>
<evidence type="ECO:0000313" key="4">
    <source>
        <dbReference type="Proteomes" id="UP000192343"/>
    </source>
</evidence>
<feature type="transmembrane region" description="Helical" evidence="1">
    <location>
        <begin position="20"/>
        <end position="39"/>
    </location>
</feature>